<accession>A0A0E9TYG3</accession>
<organism evidence="1">
    <name type="scientific">Anguilla anguilla</name>
    <name type="common">European freshwater eel</name>
    <name type="synonym">Muraena anguilla</name>
    <dbReference type="NCBI Taxonomy" id="7936"/>
    <lineage>
        <taxon>Eukaryota</taxon>
        <taxon>Metazoa</taxon>
        <taxon>Chordata</taxon>
        <taxon>Craniata</taxon>
        <taxon>Vertebrata</taxon>
        <taxon>Euteleostomi</taxon>
        <taxon>Actinopterygii</taxon>
        <taxon>Neopterygii</taxon>
        <taxon>Teleostei</taxon>
        <taxon>Anguilliformes</taxon>
        <taxon>Anguillidae</taxon>
        <taxon>Anguilla</taxon>
    </lineage>
</organism>
<evidence type="ECO:0000313" key="1">
    <source>
        <dbReference type="EMBL" id="JAH57743.1"/>
    </source>
</evidence>
<reference evidence="1" key="1">
    <citation type="submission" date="2014-11" db="EMBL/GenBank/DDBJ databases">
        <authorList>
            <person name="Amaro Gonzalez C."/>
        </authorList>
    </citation>
    <scope>NUCLEOTIDE SEQUENCE</scope>
</reference>
<sequence>MCALMCYLRLKDWFVLTEACSVLGMDD</sequence>
<protein>
    <submittedName>
        <fullName evidence="1">Uncharacterized protein</fullName>
    </submittedName>
</protein>
<proteinExistence type="predicted"/>
<reference evidence="1" key="2">
    <citation type="journal article" date="2015" name="Fish Shellfish Immunol.">
        <title>Early steps in the European eel (Anguilla anguilla)-Vibrio vulnificus interaction in the gills: Role of the RtxA13 toxin.</title>
        <authorList>
            <person name="Callol A."/>
            <person name="Pajuelo D."/>
            <person name="Ebbesson L."/>
            <person name="Teles M."/>
            <person name="MacKenzie S."/>
            <person name="Amaro C."/>
        </authorList>
    </citation>
    <scope>NUCLEOTIDE SEQUENCE</scope>
</reference>
<dbReference type="AlphaFoldDB" id="A0A0E9TYG3"/>
<dbReference type="EMBL" id="GBXM01050834">
    <property type="protein sequence ID" value="JAH57743.1"/>
    <property type="molecule type" value="Transcribed_RNA"/>
</dbReference>
<name>A0A0E9TYG3_ANGAN</name>